<name>F2NEE9_DESAR</name>
<keyword evidence="1" id="KW-0547">Nucleotide-binding</keyword>
<evidence type="ECO:0000259" key="4">
    <source>
        <dbReference type="Pfam" id="PF01656"/>
    </source>
</evidence>
<dbReference type="InterPro" id="IPR002586">
    <property type="entry name" value="CobQ/CobB/MinD/ParA_Nub-bd_dom"/>
</dbReference>
<dbReference type="InterPro" id="IPR027417">
    <property type="entry name" value="P-loop_NTPase"/>
</dbReference>
<dbReference type="CDD" id="cd05387">
    <property type="entry name" value="BY-kinase"/>
    <property type="match status" value="1"/>
</dbReference>
<protein>
    <submittedName>
        <fullName evidence="5">Capsular exopolysaccharide family</fullName>
    </submittedName>
</protein>
<dbReference type="InterPro" id="IPR050445">
    <property type="entry name" value="Bact_polysacc_biosynth/exp"/>
</dbReference>
<evidence type="ECO:0000313" key="6">
    <source>
        <dbReference type="Proteomes" id="UP000000483"/>
    </source>
</evidence>
<gene>
    <name evidence="5" type="ordered locus">Desac_0247</name>
</gene>
<dbReference type="Gene3D" id="3.40.50.300">
    <property type="entry name" value="P-loop containing nucleotide triphosphate hydrolases"/>
    <property type="match status" value="1"/>
</dbReference>
<dbReference type="HOGENOM" id="CLU_052027_1_2_7"/>
<dbReference type="SUPFAM" id="SSF52540">
    <property type="entry name" value="P-loop containing nucleoside triphosphate hydrolases"/>
    <property type="match status" value="1"/>
</dbReference>
<dbReference type="PANTHER" id="PTHR32309">
    <property type="entry name" value="TYROSINE-PROTEIN KINASE"/>
    <property type="match status" value="1"/>
</dbReference>
<feature type="domain" description="CobQ/CobB/MinD/ParA nucleotide binding" evidence="4">
    <location>
        <begin position="105"/>
        <end position="282"/>
    </location>
</feature>
<dbReference type="PANTHER" id="PTHR32309:SF31">
    <property type="entry name" value="CAPSULAR EXOPOLYSACCHARIDE FAMILY"/>
    <property type="match status" value="1"/>
</dbReference>
<keyword evidence="6" id="KW-1185">Reference proteome</keyword>
<proteinExistence type="predicted"/>
<keyword evidence="2" id="KW-0067">ATP-binding</keyword>
<dbReference type="RefSeq" id="WP_013705252.1">
    <property type="nucleotide sequence ID" value="NC_015388.1"/>
</dbReference>
<reference evidence="6" key="2">
    <citation type="submission" date="2011-03" db="EMBL/GenBank/DDBJ databases">
        <title>The complete genome of Desulfobacca acetoxidans DSM 11109.</title>
        <authorList>
            <consortium name="US DOE Joint Genome Institute (JGI-PGF)"/>
            <person name="Lucas S."/>
            <person name="Copeland A."/>
            <person name="Lapidus A."/>
            <person name="Bruce D."/>
            <person name="Goodwin L."/>
            <person name="Pitluck S."/>
            <person name="Peters L."/>
            <person name="Kyrpides N."/>
            <person name="Mavromatis K."/>
            <person name="Ivanova N."/>
            <person name="Ovchinnikova G."/>
            <person name="Teshima H."/>
            <person name="Detter J.C."/>
            <person name="Han C."/>
            <person name="Land M."/>
            <person name="Hauser L."/>
            <person name="Markowitz V."/>
            <person name="Cheng J.-F."/>
            <person name="Hugenholtz P."/>
            <person name="Woyke T."/>
            <person name="Wu D."/>
            <person name="Spring S."/>
            <person name="Schueler E."/>
            <person name="Brambilla E."/>
            <person name="Klenk H.-P."/>
            <person name="Eisen J.A."/>
        </authorList>
    </citation>
    <scope>NUCLEOTIDE SEQUENCE [LARGE SCALE GENOMIC DNA]</scope>
    <source>
        <strain evidence="6">ATCC 700848 / DSM 11109 / ASRB2</strain>
    </source>
</reference>
<evidence type="ECO:0000256" key="1">
    <source>
        <dbReference type="ARBA" id="ARBA00022741"/>
    </source>
</evidence>
<accession>F2NEE9</accession>
<evidence type="ECO:0000256" key="2">
    <source>
        <dbReference type="ARBA" id="ARBA00022840"/>
    </source>
</evidence>
<feature type="compositionally biased region" description="Basic and acidic residues" evidence="3">
    <location>
        <begin position="15"/>
        <end position="27"/>
    </location>
</feature>
<dbReference type="KEGG" id="dao:Desac_0247"/>
<dbReference type="EMBL" id="CP002629">
    <property type="protein sequence ID" value="AEB08139.1"/>
    <property type="molecule type" value="Genomic_DNA"/>
</dbReference>
<dbReference type="InterPro" id="IPR005702">
    <property type="entry name" value="Wzc-like_C"/>
</dbReference>
<reference evidence="5 6" key="1">
    <citation type="journal article" date="2011" name="Stand. Genomic Sci.">
        <title>Complete genome sequence of the acetate-degrading sulfate reducer Desulfobacca acetoxidans type strain (ASRB2).</title>
        <authorList>
            <person name="Goker M."/>
            <person name="Teshima H."/>
            <person name="Lapidus A."/>
            <person name="Nolan M."/>
            <person name="Lucas S."/>
            <person name="Hammon N."/>
            <person name="Deshpande S."/>
            <person name="Cheng J.F."/>
            <person name="Tapia R."/>
            <person name="Han C."/>
            <person name="Goodwin L."/>
            <person name="Pitluck S."/>
            <person name="Huntemann M."/>
            <person name="Liolios K."/>
            <person name="Ivanova N."/>
            <person name="Pagani I."/>
            <person name="Mavromatis K."/>
            <person name="Ovchinikova G."/>
            <person name="Pati A."/>
            <person name="Chen A."/>
            <person name="Palaniappan K."/>
            <person name="Land M."/>
            <person name="Hauser L."/>
            <person name="Brambilla E.M."/>
            <person name="Rohde M."/>
            <person name="Spring S."/>
            <person name="Detter J.C."/>
            <person name="Woyke T."/>
            <person name="Bristow J."/>
            <person name="Eisen J.A."/>
            <person name="Markowitz V."/>
            <person name="Hugenholtz P."/>
            <person name="Kyrpides N.C."/>
            <person name="Klenk H.P."/>
        </authorList>
    </citation>
    <scope>NUCLEOTIDE SEQUENCE [LARGE SCALE GENOMIC DNA]</scope>
    <source>
        <strain evidence="6">ATCC 700848 / DSM 11109 / ASRB2</strain>
    </source>
</reference>
<feature type="region of interest" description="Disordered" evidence="3">
    <location>
        <begin position="1"/>
        <end position="29"/>
    </location>
</feature>
<dbReference type="STRING" id="880072.Desac_0247"/>
<evidence type="ECO:0000313" key="5">
    <source>
        <dbReference type="EMBL" id="AEB08139.1"/>
    </source>
</evidence>
<sequence length="302" mass="34223">MSFIDKALERAQAARQKDKPKVEEDIKAPWAENSRKPLPVAGSVGYAGPVKDICYTTTKTYPVDMKLLAKNYIIVGDEFPDITEEYKLLRTHIIHKTKKNNYNTIMFTSPQLNEGKTLTTLNIAISIAQEIDKTVLLVDTDLRNPTIHRYLGLSPRRGLVDYLKDGIPIPELLIHPEGIDKMVVLPAGRATGDAAELIKSPQMVDLVQELKHCYEDRYVLFDLPPLLSYADALAFAPLMDCIVMVVEAGRTRCDQIEQGIEMLKDFNLLGLVLNKVKKKDQGSYYDYYQSREPKKSKFRIFG</sequence>
<dbReference type="AlphaFoldDB" id="F2NEE9"/>
<organism evidence="5 6">
    <name type="scientific">Desulfobacca acetoxidans (strain ATCC 700848 / DSM 11109 / ASRB2)</name>
    <dbReference type="NCBI Taxonomy" id="880072"/>
    <lineage>
        <taxon>Bacteria</taxon>
        <taxon>Pseudomonadati</taxon>
        <taxon>Thermodesulfobacteriota</taxon>
        <taxon>Desulfobaccia</taxon>
        <taxon>Desulfobaccales</taxon>
        <taxon>Desulfobaccaceae</taxon>
        <taxon>Desulfobacca</taxon>
    </lineage>
</organism>
<dbReference type="Proteomes" id="UP000000483">
    <property type="component" value="Chromosome"/>
</dbReference>
<dbReference type="eggNOG" id="COG0489">
    <property type="taxonomic scope" value="Bacteria"/>
</dbReference>
<dbReference type="OrthoDB" id="9812433at2"/>
<evidence type="ECO:0000256" key="3">
    <source>
        <dbReference type="SAM" id="MobiDB-lite"/>
    </source>
</evidence>
<dbReference type="Pfam" id="PF01656">
    <property type="entry name" value="CbiA"/>
    <property type="match status" value="1"/>
</dbReference>